<protein>
    <submittedName>
        <fullName evidence="9">PIN domain-containing protein</fullName>
    </submittedName>
</protein>
<dbReference type="InterPro" id="IPR050556">
    <property type="entry name" value="Type_II_TA_system_RNase"/>
</dbReference>
<accession>A0ABW7YNR4</accession>
<keyword evidence="3" id="KW-0540">Nuclease</keyword>
<evidence type="ECO:0000256" key="7">
    <source>
        <dbReference type="ARBA" id="ARBA00038093"/>
    </source>
</evidence>
<evidence type="ECO:0000256" key="1">
    <source>
        <dbReference type="ARBA" id="ARBA00001946"/>
    </source>
</evidence>
<organism evidence="9 10">
    <name type="scientific">Nonomuraea typhae</name>
    <dbReference type="NCBI Taxonomy" id="2603600"/>
    <lineage>
        <taxon>Bacteria</taxon>
        <taxon>Bacillati</taxon>
        <taxon>Actinomycetota</taxon>
        <taxon>Actinomycetes</taxon>
        <taxon>Streptosporangiales</taxon>
        <taxon>Streptosporangiaceae</taxon>
        <taxon>Nonomuraea</taxon>
    </lineage>
</organism>
<reference evidence="9 10" key="1">
    <citation type="submission" date="2024-10" db="EMBL/GenBank/DDBJ databases">
        <title>The Natural Products Discovery Center: Release of the First 8490 Sequenced Strains for Exploring Actinobacteria Biosynthetic Diversity.</title>
        <authorList>
            <person name="Kalkreuter E."/>
            <person name="Kautsar S.A."/>
            <person name="Yang D."/>
            <person name="Bader C.D."/>
            <person name="Teijaro C.N."/>
            <person name="Fluegel L."/>
            <person name="Davis C.M."/>
            <person name="Simpson J.R."/>
            <person name="Lauterbach L."/>
            <person name="Steele A.D."/>
            <person name="Gui C."/>
            <person name="Meng S."/>
            <person name="Li G."/>
            <person name="Viehrig K."/>
            <person name="Ye F."/>
            <person name="Su P."/>
            <person name="Kiefer A.F."/>
            <person name="Nichols A."/>
            <person name="Cepeda A.J."/>
            <person name="Yan W."/>
            <person name="Fan B."/>
            <person name="Jiang Y."/>
            <person name="Adhikari A."/>
            <person name="Zheng C.-J."/>
            <person name="Schuster L."/>
            <person name="Cowan T.M."/>
            <person name="Smanski M.J."/>
            <person name="Chevrette M.G."/>
            <person name="De Carvalho L.P.S."/>
            <person name="Shen B."/>
        </authorList>
    </citation>
    <scope>NUCLEOTIDE SEQUENCE [LARGE SCALE GENOMIC DNA]</scope>
    <source>
        <strain evidence="9 10">NPDC050545</strain>
    </source>
</reference>
<dbReference type="PANTHER" id="PTHR33653:SF1">
    <property type="entry name" value="RIBONUCLEASE VAPC2"/>
    <property type="match status" value="1"/>
</dbReference>
<comment type="caution">
    <text evidence="9">The sequence shown here is derived from an EMBL/GenBank/DDBJ whole genome shotgun (WGS) entry which is preliminary data.</text>
</comment>
<dbReference type="InterPro" id="IPR002716">
    <property type="entry name" value="PIN_dom"/>
</dbReference>
<keyword evidence="4" id="KW-0479">Metal-binding</keyword>
<keyword evidence="10" id="KW-1185">Reference proteome</keyword>
<evidence type="ECO:0000256" key="4">
    <source>
        <dbReference type="ARBA" id="ARBA00022723"/>
    </source>
</evidence>
<dbReference type="InterPro" id="IPR029060">
    <property type="entry name" value="PIN-like_dom_sf"/>
</dbReference>
<dbReference type="RefSeq" id="WP_397079449.1">
    <property type="nucleotide sequence ID" value="NZ_JBITGY010000002.1"/>
</dbReference>
<evidence type="ECO:0000256" key="2">
    <source>
        <dbReference type="ARBA" id="ARBA00022649"/>
    </source>
</evidence>
<evidence type="ECO:0000259" key="8">
    <source>
        <dbReference type="Pfam" id="PF01850"/>
    </source>
</evidence>
<dbReference type="PANTHER" id="PTHR33653">
    <property type="entry name" value="RIBONUCLEASE VAPC2"/>
    <property type="match status" value="1"/>
</dbReference>
<evidence type="ECO:0000256" key="6">
    <source>
        <dbReference type="ARBA" id="ARBA00022842"/>
    </source>
</evidence>
<keyword evidence="5" id="KW-0378">Hydrolase</keyword>
<dbReference type="Pfam" id="PF01850">
    <property type="entry name" value="PIN"/>
    <property type="match status" value="1"/>
</dbReference>
<evidence type="ECO:0000256" key="5">
    <source>
        <dbReference type="ARBA" id="ARBA00022801"/>
    </source>
</evidence>
<evidence type="ECO:0000313" key="9">
    <source>
        <dbReference type="EMBL" id="MFI6496938.1"/>
    </source>
</evidence>
<dbReference type="Gene3D" id="3.40.50.1010">
    <property type="entry name" value="5'-nuclease"/>
    <property type="match status" value="1"/>
</dbReference>
<keyword evidence="6" id="KW-0460">Magnesium</keyword>
<comment type="similarity">
    <text evidence="7">Belongs to the PINc/VapC protein family.</text>
</comment>
<gene>
    <name evidence="9" type="ORF">ACIBG2_06130</name>
</gene>
<dbReference type="SUPFAM" id="SSF88723">
    <property type="entry name" value="PIN domain-like"/>
    <property type="match status" value="1"/>
</dbReference>
<sequence>MDTNVASFLYLRKPNSRWQEWASLTQGHVLCLSFATVAEMLVMAHRASWGQRRRDDLIRHLKLYNVLKFDIEICSLWAPMYARLRGTLKGEGVNDLWTAACALAEAPAIPIVTDDLTDFGAISAEFPLTLIHPDL</sequence>
<dbReference type="EMBL" id="JBITGY010000002">
    <property type="protein sequence ID" value="MFI6496938.1"/>
    <property type="molecule type" value="Genomic_DNA"/>
</dbReference>
<evidence type="ECO:0000256" key="3">
    <source>
        <dbReference type="ARBA" id="ARBA00022722"/>
    </source>
</evidence>
<evidence type="ECO:0000313" key="10">
    <source>
        <dbReference type="Proteomes" id="UP001612741"/>
    </source>
</evidence>
<name>A0ABW7YNR4_9ACTN</name>
<comment type="cofactor">
    <cofactor evidence="1">
        <name>Mg(2+)</name>
        <dbReference type="ChEBI" id="CHEBI:18420"/>
    </cofactor>
</comment>
<dbReference type="Proteomes" id="UP001612741">
    <property type="component" value="Unassembled WGS sequence"/>
</dbReference>
<feature type="domain" description="PIN" evidence="8">
    <location>
        <begin position="2"/>
        <end position="106"/>
    </location>
</feature>
<keyword evidence="2" id="KW-1277">Toxin-antitoxin system</keyword>
<proteinExistence type="inferred from homology"/>